<dbReference type="SUPFAM" id="SSF53850">
    <property type="entry name" value="Periplasmic binding protein-like II"/>
    <property type="match status" value="1"/>
</dbReference>
<dbReference type="NCBIfam" id="TIGR02122">
    <property type="entry name" value="TRAP_TAXI"/>
    <property type="match status" value="1"/>
</dbReference>
<dbReference type="Proteomes" id="UP000310334">
    <property type="component" value="Unassembled WGS sequence"/>
</dbReference>
<dbReference type="Gene3D" id="3.40.190.10">
    <property type="entry name" value="Periplasmic binding protein-like II"/>
    <property type="match status" value="2"/>
</dbReference>
<dbReference type="Pfam" id="PF16868">
    <property type="entry name" value="NMT1_3"/>
    <property type="match status" value="1"/>
</dbReference>
<dbReference type="PANTHER" id="PTHR42941">
    <property type="entry name" value="SLL1037 PROTEIN"/>
    <property type="match status" value="1"/>
</dbReference>
<protein>
    <submittedName>
        <fullName evidence="1">TAXI family TRAP transporter solute-binding subunit</fullName>
    </submittedName>
</protein>
<keyword evidence="2" id="KW-1185">Reference proteome</keyword>
<accession>A0A4S4BT42</accession>
<evidence type="ECO:0000313" key="1">
    <source>
        <dbReference type="EMBL" id="THF77672.1"/>
    </source>
</evidence>
<reference evidence="1 2" key="1">
    <citation type="submission" date="2019-04" db="EMBL/GenBank/DDBJ databases">
        <title>Bacillus sediminilitoris sp. nov., isolated from a tidal flat sediment on the East China Sea.</title>
        <authorList>
            <person name="Wei Y."/>
            <person name="Mao H."/>
            <person name="Fang J."/>
        </authorList>
    </citation>
    <scope>NUCLEOTIDE SEQUENCE [LARGE SCALE GENOMIC DNA]</scope>
    <source>
        <strain evidence="1 2">DSL-17</strain>
    </source>
</reference>
<gene>
    <name evidence="1" type="ORF">E6W99_18410</name>
</gene>
<name>A0A4S4BT42_9BACI</name>
<comment type="caution">
    <text evidence="1">The sequence shown here is derived from an EMBL/GenBank/DDBJ whole genome shotgun (WGS) entry which is preliminary data.</text>
</comment>
<dbReference type="InterPro" id="IPR011852">
    <property type="entry name" value="TRAP_TAXI"/>
</dbReference>
<proteinExistence type="predicted"/>
<sequence length="343" mass="37364">MQVLFAKGGQSLKTGTLLKISFLLIFLLIGSIKIKQELFLTGVQTVPLLSEELTGSQTTLVIATGDMSGVYFPLGKAIADLNQKYNGKASGTQVTNASIQNTKLVSQKQTELGFSTVDVLALPEIKKSEILALTGLYSNFIHIVTTESDIHNLEDLRGKRVSIGTVGSGTKLMSERILKAANLASYEMDLSTLSFTQSADALRNGTIDVAFFSSGLPNPVIAELASEMELSLVPIPKQIAESLHEEFGFYTLDEISGQTYKGMESTPTLAVKNVLLTYPDLPKQEAYQIVKTLYDHLPELQNAHPEALEINLAETNLGVPIDFHPGAKQFFEEIIHLNTKSTN</sequence>
<dbReference type="EMBL" id="SSNT01000014">
    <property type="protein sequence ID" value="THF77672.1"/>
    <property type="molecule type" value="Genomic_DNA"/>
</dbReference>
<evidence type="ECO:0000313" key="2">
    <source>
        <dbReference type="Proteomes" id="UP000310334"/>
    </source>
</evidence>
<dbReference type="PANTHER" id="PTHR42941:SF1">
    <property type="entry name" value="SLL1037 PROTEIN"/>
    <property type="match status" value="1"/>
</dbReference>
<organism evidence="1 2">
    <name type="scientific">Metabacillus sediminilitoris</name>
    <dbReference type="NCBI Taxonomy" id="2567941"/>
    <lineage>
        <taxon>Bacteria</taxon>
        <taxon>Bacillati</taxon>
        <taxon>Bacillota</taxon>
        <taxon>Bacilli</taxon>
        <taxon>Bacillales</taxon>
        <taxon>Bacillaceae</taxon>
        <taxon>Metabacillus</taxon>
    </lineage>
</organism>
<dbReference type="OrthoDB" id="9776669at2"/>
<dbReference type="AlphaFoldDB" id="A0A4S4BT42"/>